<dbReference type="RefSeq" id="WP_169229661.1">
    <property type="nucleotide sequence ID" value="NZ_JABBGF010000001.1"/>
</dbReference>
<gene>
    <name evidence="2" type="ORF">HHL20_02755</name>
</gene>
<evidence type="ECO:0000313" key="3">
    <source>
        <dbReference type="Proteomes" id="UP000552615"/>
    </source>
</evidence>
<keyword evidence="1" id="KW-1133">Transmembrane helix</keyword>
<evidence type="ECO:0000256" key="1">
    <source>
        <dbReference type="SAM" id="Phobius"/>
    </source>
</evidence>
<evidence type="ECO:0000313" key="2">
    <source>
        <dbReference type="EMBL" id="NML56256.1"/>
    </source>
</evidence>
<keyword evidence="3" id="KW-1185">Reference proteome</keyword>
<feature type="transmembrane region" description="Helical" evidence="1">
    <location>
        <begin position="62"/>
        <end position="82"/>
    </location>
</feature>
<proteinExistence type="predicted"/>
<dbReference type="EMBL" id="JABBGF010000001">
    <property type="protein sequence ID" value="NML56256.1"/>
    <property type="molecule type" value="Genomic_DNA"/>
</dbReference>
<dbReference type="Proteomes" id="UP000552615">
    <property type="component" value="Unassembled WGS sequence"/>
</dbReference>
<sequence length="174" mass="19133">MNLSGLGLFHTIIGVSAIAAAVIGFIRYGKINLAMLSGKVYFYATLITSVTALGISKHGGFNAGHVFSLFIIVLIVVAYFLFSSKKENRKAAYFENFLLSFSFFLSLVPTVNETFTRVPIGHPLAKDIKDPVIGQTLLVLFILFIAVSVLQFLKQRKLNKKAVLLKAEENPDGF</sequence>
<keyword evidence="1" id="KW-0472">Membrane</keyword>
<protein>
    <recommendedName>
        <fullName evidence="4">Transmembrane protein</fullName>
    </recommendedName>
</protein>
<feature type="transmembrane region" description="Helical" evidence="1">
    <location>
        <begin position="132"/>
        <end position="153"/>
    </location>
</feature>
<dbReference type="AlphaFoldDB" id="A0A7Y0A472"/>
<feature type="transmembrane region" description="Helical" evidence="1">
    <location>
        <begin position="40"/>
        <end position="56"/>
    </location>
</feature>
<keyword evidence="1" id="KW-0812">Transmembrane</keyword>
<evidence type="ECO:0008006" key="4">
    <source>
        <dbReference type="Google" id="ProtNLM"/>
    </source>
</evidence>
<name>A0A7Y0A472_9FLAO</name>
<feature type="transmembrane region" description="Helical" evidence="1">
    <location>
        <begin position="6"/>
        <end position="28"/>
    </location>
</feature>
<comment type="caution">
    <text evidence="2">The sequence shown here is derived from an EMBL/GenBank/DDBJ whole genome shotgun (WGS) entry which is preliminary data.</text>
</comment>
<reference evidence="2 3" key="1">
    <citation type="submission" date="2020-04" db="EMBL/GenBank/DDBJ databases">
        <title>Chryseobacterium sp. RJ-7-14 sp. nov., isolated from Jeju soil.</title>
        <authorList>
            <person name="Dahal R.H."/>
            <person name="Chaudhary D.K."/>
        </authorList>
    </citation>
    <scope>NUCLEOTIDE SEQUENCE [LARGE SCALE GENOMIC DNA]</scope>
    <source>
        <strain evidence="2 3">RJ-7-14</strain>
    </source>
</reference>
<accession>A0A7Y0A472</accession>
<feature type="transmembrane region" description="Helical" evidence="1">
    <location>
        <begin position="94"/>
        <end position="112"/>
    </location>
</feature>
<organism evidence="2 3">
    <name type="scientific">Chryseobacterium cheonjiense</name>
    <dbReference type="NCBI Taxonomy" id="2728845"/>
    <lineage>
        <taxon>Bacteria</taxon>
        <taxon>Pseudomonadati</taxon>
        <taxon>Bacteroidota</taxon>
        <taxon>Flavobacteriia</taxon>
        <taxon>Flavobacteriales</taxon>
        <taxon>Weeksellaceae</taxon>
        <taxon>Chryseobacterium group</taxon>
        <taxon>Chryseobacterium</taxon>
    </lineage>
</organism>